<gene>
    <name evidence="1" type="ORF">T4A_14325</name>
</gene>
<dbReference type="EMBL" id="JYDR01004543">
    <property type="protein sequence ID" value="KRY44020.1"/>
    <property type="molecule type" value="Genomic_DNA"/>
</dbReference>
<proteinExistence type="predicted"/>
<accession>A0A0V1C3Z6</accession>
<dbReference type="Proteomes" id="UP000054632">
    <property type="component" value="Unassembled WGS sequence"/>
</dbReference>
<sequence length="49" mass="5623">MSRNRHSFLRQLHGSFHQHNQHNQTSAVCDEIQSHSANNVTRGVATVRQ</sequence>
<organism evidence="1 2">
    <name type="scientific">Trichinella pseudospiralis</name>
    <name type="common">Parasitic roundworm</name>
    <dbReference type="NCBI Taxonomy" id="6337"/>
    <lineage>
        <taxon>Eukaryota</taxon>
        <taxon>Metazoa</taxon>
        <taxon>Ecdysozoa</taxon>
        <taxon>Nematoda</taxon>
        <taxon>Enoplea</taxon>
        <taxon>Dorylaimia</taxon>
        <taxon>Trichinellida</taxon>
        <taxon>Trichinellidae</taxon>
        <taxon>Trichinella</taxon>
    </lineage>
</organism>
<dbReference type="AlphaFoldDB" id="A0A0V1C3Z6"/>
<reference evidence="1 2" key="1">
    <citation type="submission" date="2015-01" db="EMBL/GenBank/DDBJ databases">
        <title>Evolution of Trichinella species and genotypes.</title>
        <authorList>
            <person name="Korhonen P.K."/>
            <person name="Edoardo P."/>
            <person name="Giuseppe L.R."/>
            <person name="Gasser R.B."/>
        </authorList>
    </citation>
    <scope>NUCLEOTIDE SEQUENCE [LARGE SCALE GENOMIC DNA]</scope>
    <source>
        <strain evidence="1">ISS13</strain>
    </source>
</reference>
<evidence type="ECO:0000313" key="1">
    <source>
        <dbReference type="EMBL" id="KRY44020.1"/>
    </source>
</evidence>
<comment type="caution">
    <text evidence="1">The sequence shown here is derived from an EMBL/GenBank/DDBJ whole genome shotgun (WGS) entry which is preliminary data.</text>
</comment>
<protein>
    <submittedName>
        <fullName evidence="1">Uncharacterized protein</fullName>
    </submittedName>
</protein>
<evidence type="ECO:0000313" key="2">
    <source>
        <dbReference type="Proteomes" id="UP000054632"/>
    </source>
</evidence>
<name>A0A0V1C3Z6_TRIPS</name>